<evidence type="ECO:0000313" key="10">
    <source>
        <dbReference type="Proteomes" id="UP000266673"/>
    </source>
</evidence>
<comment type="caution">
    <text evidence="9">The sequence shown here is derived from an EMBL/GenBank/DDBJ whole genome shotgun (WGS) entry which is preliminary data.</text>
</comment>
<dbReference type="OrthoDB" id="2162691at2759"/>
<feature type="compositionally biased region" description="Basic and acidic residues" evidence="6">
    <location>
        <begin position="74"/>
        <end position="83"/>
    </location>
</feature>
<dbReference type="GO" id="GO:0120015">
    <property type="term" value="F:sterol transfer activity"/>
    <property type="evidence" value="ECO:0007669"/>
    <property type="project" value="TreeGrafter"/>
</dbReference>
<proteinExistence type="inferred from homology"/>
<feature type="compositionally biased region" description="Low complexity" evidence="6">
    <location>
        <begin position="1"/>
        <end position="14"/>
    </location>
</feature>
<dbReference type="Pfam" id="PF02893">
    <property type="entry name" value="GRAM"/>
    <property type="match status" value="1"/>
</dbReference>
<feature type="compositionally biased region" description="Polar residues" evidence="6">
    <location>
        <begin position="152"/>
        <end position="165"/>
    </location>
</feature>
<dbReference type="SMART" id="SM00568">
    <property type="entry name" value="GRAM"/>
    <property type="match status" value="1"/>
</dbReference>
<feature type="compositionally biased region" description="Polar residues" evidence="6">
    <location>
        <begin position="447"/>
        <end position="459"/>
    </location>
</feature>
<dbReference type="EMBL" id="QKWP01002048">
    <property type="protein sequence ID" value="RIB05110.1"/>
    <property type="molecule type" value="Genomic_DNA"/>
</dbReference>
<dbReference type="InterPro" id="IPR011993">
    <property type="entry name" value="PH-like_dom_sf"/>
</dbReference>
<feature type="compositionally biased region" description="Basic residues" evidence="6">
    <location>
        <begin position="460"/>
        <end position="471"/>
    </location>
</feature>
<dbReference type="GO" id="GO:0005739">
    <property type="term" value="C:mitochondrion"/>
    <property type="evidence" value="ECO:0007669"/>
    <property type="project" value="TreeGrafter"/>
</dbReference>
<feature type="region of interest" description="Disordered" evidence="6">
    <location>
        <begin position="443"/>
        <end position="471"/>
    </location>
</feature>
<feature type="compositionally biased region" description="Low complexity" evidence="6">
    <location>
        <begin position="96"/>
        <end position="121"/>
    </location>
</feature>
<dbReference type="Pfam" id="PF16016">
    <property type="entry name" value="VASt"/>
    <property type="match status" value="1"/>
</dbReference>
<dbReference type="GO" id="GO:0140268">
    <property type="term" value="C:endoplasmic reticulum-plasma membrane contact site"/>
    <property type="evidence" value="ECO:0007669"/>
    <property type="project" value="TreeGrafter"/>
</dbReference>
<protein>
    <recommendedName>
        <fullName evidence="8">VASt domain-containing protein</fullName>
    </recommendedName>
</protein>
<dbReference type="GO" id="GO:0005886">
    <property type="term" value="C:plasma membrane"/>
    <property type="evidence" value="ECO:0007669"/>
    <property type="project" value="TreeGrafter"/>
</dbReference>
<keyword evidence="10" id="KW-1185">Reference proteome</keyword>
<evidence type="ECO:0000256" key="4">
    <source>
        <dbReference type="ARBA" id="ARBA00022989"/>
    </source>
</evidence>
<keyword evidence="5 7" id="KW-0472">Membrane</keyword>
<dbReference type="PANTHER" id="PTHR23319">
    <property type="entry name" value="GRAM DOMAIN CONTAINING 1B, ISOFORM E"/>
    <property type="match status" value="1"/>
</dbReference>
<comment type="subcellular location">
    <subcellularLocation>
        <location evidence="1">Membrane</location>
        <topology evidence="1">Single-pass membrane protein</topology>
    </subcellularLocation>
</comment>
<keyword evidence="3 7" id="KW-0812">Transmembrane</keyword>
<evidence type="ECO:0000259" key="8">
    <source>
        <dbReference type="PROSITE" id="PS51778"/>
    </source>
</evidence>
<dbReference type="InterPro" id="IPR004182">
    <property type="entry name" value="GRAM"/>
</dbReference>
<sequence length="834" mass="93864">MLSVASSSLSALPSMRDSFSRSISDSEQSNESQKQSELKSREGKSECSTPSHIDDSNGPPVLESSQVSTSIPFKSEDQQKDDIDVSPSTSWQENLTGTGPPTTNVDTTTITTTSVSPKSSSSLNIEHFDLDEQVSTPIALDIPSAPFSNSFSDITQPSNSSNETNVARRPFKLPASKTSAKTKKKRNSLNGTADSMDDSFADVPLNGNYAPASSKRNAEFHALFRSVPKGDYLINDYGCALQREILVQGRIYVSAHHVCFNANIFGWVTNLVIAFSDIVSIEKKVTAFVIPNAIQISTLHARHFFTSFLSRDTAFELLNVIWKQNHPGFNQNLPFNDSEYTLNKSTEASDASSESSETSEEGEKNSIGCYVRDYKIHRRKIPQIKIQLKKYLIVVIPISGSSFSSDENKCHKNSRFKNKVRLLPSSPIKRGFEDDALLRGSEEVSETSEPTLHPTSPHTQSRHLVRTNTNKRRRTSTQCLCLRNGQHYENVSLDAIFTGTVEKLYNLIMTSGFVKRFIIEEEKCTDVDIGEWKTQDGKLKRSSSYIKPLNYSIGPKSTKCCIEEECLHKDFDNYVTTLSTTTTPDVPSGTSFGVKSRICIMRAGFNETRIIATCAVEWSKSSWLKGPIEKASVEGQQQYWQSLTREIKKYIAEHPSEFQDEAGSPVRERMEADEVEKDWVKRTQTRSKERTRSFQMPTETNVIEQAEPTPTQRQIAGVWGTIIEVQSILSSILSPIFQNISIPSTNALIMWAILITMIANFYNWFLLQGIVHRLDSIGGNNVPVFGRGHKNELFSETRRQEFASLFDDRIEDEDVLWQWLNEKSKIYEKDYQKN</sequence>
<feature type="compositionally biased region" description="Polar residues" evidence="6">
    <location>
        <begin position="86"/>
        <end position="95"/>
    </location>
</feature>
<dbReference type="CDD" id="cd13220">
    <property type="entry name" value="PH-GRAM_GRAMDC"/>
    <property type="match status" value="1"/>
</dbReference>
<feature type="region of interest" description="Disordered" evidence="6">
    <location>
        <begin position="1"/>
        <end position="121"/>
    </location>
</feature>
<feature type="compositionally biased region" description="Basic and acidic residues" evidence="6">
    <location>
        <begin position="34"/>
        <end position="45"/>
    </location>
</feature>
<dbReference type="STRING" id="44941.A0A397U4A4"/>
<dbReference type="AlphaFoldDB" id="A0A397U4A4"/>
<dbReference type="GO" id="GO:0032366">
    <property type="term" value="P:intracellular sterol transport"/>
    <property type="evidence" value="ECO:0007669"/>
    <property type="project" value="TreeGrafter"/>
</dbReference>
<evidence type="ECO:0000256" key="7">
    <source>
        <dbReference type="SAM" id="Phobius"/>
    </source>
</evidence>
<dbReference type="InterPro" id="IPR031968">
    <property type="entry name" value="VASt"/>
</dbReference>
<evidence type="ECO:0000256" key="2">
    <source>
        <dbReference type="ARBA" id="ARBA00006582"/>
    </source>
</evidence>
<comment type="similarity">
    <text evidence="2">Belongs to the YSP2 family.</text>
</comment>
<dbReference type="GO" id="GO:0032541">
    <property type="term" value="C:cortical endoplasmic reticulum"/>
    <property type="evidence" value="ECO:0007669"/>
    <property type="project" value="TreeGrafter"/>
</dbReference>
<gene>
    <name evidence="9" type="ORF">C2G38_2220580</name>
</gene>
<dbReference type="Gene3D" id="2.30.29.30">
    <property type="entry name" value="Pleckstrin-homology domain (PH domain)/Phosphotyrosine-binding domain (PTB)"/>
    <property type="match status" value="1"/>
</dbReference>
<accession>A0A397U4A4</accession>
<feature type="transmembrane region" description="Helical" evidence="7">
    <location>
        <begin position="748"/>
        <end position="767"/>
    </location>
</feature>
<dbReference type="GO" id="GO:0005789">
    <property type="term" value="C:endoplasmic reticulum membrane"/>
    <property type="evidence" value="ECO:0007669"/>
    <property type="project" value="TreeGrafter"/>
</dbReference>
<evidence type="ECO:0000313" key="9">
    <source>
        <dbReference type="EMBL" id="RIB05110.1"/>
    </source>
</evidence>
<evidence type="ECO:0000256" key="1">
    <source>
        <dbReference type="ARBA" id="ARBA00004167"/>
    </source>
</evidence>
<dbReference type="InterPro" id="IPR051482">
    <property type="entry name" value="Cholesterol_transport"/>
</dbReference>
<reference evidence="9 10" key="1">
    <citation type="submission" date="2018-06" db="EMBL/GenBank/DDBJ databases">
        <title>Comparative genomics reveals the genomic features of Rhizophagus irregularis, R. cerebriforme, R. diaphanum and Gigaspora rosea, and their symbiotic lifestyle signature.</title>
        <authorList>
            <person name="Morin E."/>
            <person name="San Clemente H."/>
            <person name="Chen E.C.H."/>
            <person name="De La Providencia I."/>
            <person name="Hainaut M."/>
            <person name="Kuo A."/>
            <person name="Kohler A."/>
            <person name="Murat C."/>
            <person name="Tang N."/>
            <person name="Roy S."/>
            <person name="Loubradou J."/>
            <person name="Henrissat B."/>
            <person name="Grigoriev I.V."/>
            <person name="Corradi N."/>
            <person name="Roux C."/>
            <person name="Martin F.M."/>
        </authorList>
    </citation>
    <scope>NUCLEOTIDE SEQUENCE [LARGE SCALE GENOMIC DNA]</scope>
    <source>
        <strain evidence="9 10">DAOM 194757</strain>
    </source>
</reference>
<feature type="compositionally biased region" description="Polar residues" evidence="6">
    <location>
        <begin position="63"/>
        <end position="72"/>
    </location>
</feature>
<evidence type="ECO:0000256" key="3">
    <source>
        <dbReference type="ARBA" id="ARBA00022692"/>
    </source>
</evidence>
<evidence type="ECO:0000256" key="5">
    <source>
        <dbReference type="ARBA" id="ARBA00023136"/>
    </source>
</evidence>
<feature type="region of interest" description="Disordered" evidence="6">
    <location>
        <begin position="152"/>
        <end position="195"/>
    </location>
</feature>
<dbReference type="PANTHER" id="PTHR23319:SF4">
    <property type="entry name" value="GRAM DOMAIN CONTAINING 1B, ISOFORM E"/>
    <property type="match status" value="1"/>
</dbReference>
<evidence type="ECO:0000256" key="6">
    <source>
        <dbReference type="SAM" id="MobiDB-lite"/>
    </source>
</evidence>
<dbReference type="PROSITE" id="PS51778">
    <property type="entry name" value="VAST"/>
    <property type="match status" value="1"/>
</dbReference>
<keyword evidence="4 7" id="KW-1133">Transmembrane helix</keyword>
<dbReference type="GO" id="GO:0032934">
    <property type="term" value="F:sterol binding"/>
    <property type="evidence" value="ECO:0007669"/>
    <property type="project" value="TreeGrafter"/>
</dbReference>
<dbReference type="Proteomes" id="UP000266673">
    <property type="component" value="Unassembled WGS sequence"/>
</dbReference>
<name>A0A397U4A4_9GLOM</name>
<feature type="domain" description="VASt" evidence="8">
    <location>
        <begin position="488"/>
        <end position="655"/>
    </location>
</feature>
<organism evidence="9 10">
    <name type="scientific">Gigaspora rosea</name>
    <dbReference type="NCBI Taxonomy" id="44941"/>
    <lineage>
        <taxon>Eukaryota</taxon>
        <taxon>Fungi</taxon>
        <taxon>Fungi incertae sedis</taxon>
        <taxon>Mucoromycota</taxon>
        <taxon>Glomeromycotina</taxon>
        <taxon>Glomeromycetes</taxon>
        <taxon>Diversisporales</taxon>
        <taxon>Gigasporaceae</taxon>
        <taxon>Gigaspora</taxon>
    </lineage>
</organism>